<name>A0A1D8GFV8_9FIRM</name>
<dbReference type="SMART" id="SM00532">
    <property type="entry name" value="LIGANc"/>
    <property type="match status" value="1"/>
</dbReference>
<dbReference type="InterPro" id="IPR001679">
    <property type="entry name" value="DNA_ligase"/>
</dbReference>
<dbReference type="GO" id="GO:0003911">
    <property type="term" value="F:DNA ligase (NAD+) activity"/>
    <property type="evidence" value="ECO:0007669"/>
    <property type="project" value="UniProtKB-UniRule"/>
</dbReference>
<dbReference type="InterPro" id="IPR004150">
    <property type="entry name" value="NAD_DNA_ligase_OB"/>
</dbReference>
<dbReference type="KEGG" id="gfe:Gferi_09540"/>
<comment type="caution">
    <text evidence="15">Lacks conserved residue(s) required for the propagation of feature annotation.</text>
</comment>
<gene>
    <name evidence="15" type="primary">ligA</name>
    <name evidence="18" type="ORF">Gferi_09540</name>
</gene>
<dbReference type="PROSITE" id="PS50172">
    <property type="entry name" value="BRCT"/>
    <property type="match status" value="1"/>
</dbReference>
<dbReference type="SUPFAM" id="SSF56091">
    <property type="entry name" value="DNA ligase/mRNA capping enzyme, catalytic domain"/>
    <property type="match status" value="1"/>
</dbReference>
<evidence type="ECO:0000256" key="15">
    <source>
        <dbReference type="HAMAP-Rule" id="MF_01588"/>
    </source>
</evidence>
<dbReference type="InterPro" id="IPR010994">
    <property type="entry name" value="RuvA_2-like"/>
</dbReference>
<keyword evidence="6 15" id="KW-0479">Metal-binding</keyword>
<feature type="active site" description="N6-AMP-lysine intermediate" evidence="15">
    <location>
        <position position="115"/>
    </location>
</feature>
<feature type="binding site" evidence="15">
    <location>
        <position position="170"/>
    </location>
    <ligand>
        <name>NAD(+)</name>
        <dbReference type="ChEBI" id="CHEBI:57540"/>
    </ligand>
</feature>
<evidence type="ECO:0000256" key="3">
    <source>
        <dbReference type="ARBA" id="ARBA00013308"/>
    </source>
</evidence>
<dbReference type="Pfam" id="PF12826">
    <property type="entry name" value="HHH_2"/>
    <property type="match status" value="1"/>
</dbReference>
<dbReference type="SMART" id="SM00278">
    <property type="entry name" value="HhH1"/>
    <property type="match status" value="3"/>
</dbReference>
<dbReference type="FunFam" id="2.40.50.140:FF:000012">
    <property type="entry name" value="DNA ligase"/>
    <property type="match status" value="1"/>
</dbReference>
<keyword evidence="19" id="KW-1185">Reference proteome</keyword>
<dbReference type="InterPro" id="IPR001357">
    <property type="entry name" value="BRCT_dom"/>
</dbReference>
<dbReference type="NCBIfam" id="NF005932">
    <property type="entry name" value="PRK07956.1"/>
    <property type="match status" value="1"/>
</dbReference>
<dbReference type="GO" id="GO:0046872">
    <property type="term" value="F:metal ion binding"/>
    <property type="evidence" value="ECO:0007669"/>
    <property type="project" value="UniProtKB-KW"/>
</dbReference>
<dbReference type="PROSITE" id="PS01055">
    <property type="entry name" value="DNA_LIGASE_N1"/>
    <property type="match status" value="1"/>
</dbReference>
<accession>A0A1D8GFV8</accession>
<feature type="binding site" evidence="15">
    <location>
        <position position="285"/>
    </location>
    <ligand>
        <name>NAD(+)</name>
        <dbReference type="ChEBI" id="CHEBI:57540"/>
    </ligand>
</feature>
<dbReference type="SUPFAM" id="SSF52113">
    <property type="entry name" value="BRCT domain"/>
    <property type="match status" value="1"/>
</dbReference>
<keyword evidence="12 15" id="KW-0464">Manganese</keyword>
<dbReference type="RefSeq" id="WP_069975878.1">
    <property type="nucleotide sequence ID" value="NZ_CP017269.1"/>
</dbReference>
<evidence type="ECO:0000256" key="8">
    <source>
        <dbReference type="ARBA" id="ARBA00022833"/>
    </source>
</evidence>
<dbReference type="CDD" id="cd17748">
    <property type="entry name" value="BRCT_DNA_ligase_like"/>
    <property type="match status" value="1"/>
</dbReference>
<keyword evidence="10 15" id="KW-0520">NAD</keyword>
<evidence type="ECO:0000313" key="19">
    <source>
        <dbReference type="Proteomes" id="UP000095743"/>
    </source>
</evidence>
<dbReference type="FunFam" id="3.40.50.10190:FF:000054">
    <property type="entry name" value="DNA ligase"/>
    <property type="match status" value="1"/>
</dbReference>
<dbReference type="PANTHER" id="PTHR23389">
    <property type="entry name" value="CHROMOSOME TRANSMISSION FIDELITY FACTOR 18"/>
    <property type="match status" value="1"/>
</dbReference>
<dbReference type="Pfam" id="PF14520">
    <property type="entry name" value="HHH_5"/>
    <property type="match status" value="1"/>
</dbReference>
<evidence type="ECO:0000259" key="17">
    <source>
        <dbReference type="PROSITE" id="PS50172"/>
    </source>
</evidence>
<dbReference type="OrthoDB" id="9759736at2"/>
<dbReference type="InterPro" id="IPR003583">
    <property type="entry name" value="Hlx-hairpin-Hlx_DNA-bd_motif"/>
</dbReference>
<dbReference type="InterPro" id="IPR036420">
    <property type="entry name" value="BRCT_dom_sf"/>
</dbReference>
<dbReference type="AlphaFoldDB" id="A0A1D8GFV8"/>
<dbReference type="Gene3D" id="3.40.50.10190">
    <property type="entry name" value="BRCT domain"/>
    <property type="match status" value="1"/>
</dbReference>
<dbReference type="FunFam" id="1.10.150.20:FF:000007">
    <property type="entry name" value="DNA ligase"/>
    <property type="match status" value="1"/>
</dbReference>
<feature type="binding site" evidence="15">
    <location>
        <position position="403"/>
    </location>
    <ligand>
        <name>Zn(2+)</name>
        <dbReference type="ChEBI" id="CHEBI:29105"/>
    </ligand>
</feature>
<dbReference type="EMBL" id="CP017269">
    <property type="protein sequence ID" value="AOT69799.1"/>
    <property type="molecule type" value="Genomic_DNA"/>
</dbReference>
<dbReference type="SUPFAM" id="SSF47781">
    <property type="entry name" value="RuvA domain 2-like"/>
    <property type="match status" value="1"/>
</dbReference>
<evidence type="ECO:0000256" key="1">
    <source>
        <dbReference type="ARBA" id="ARBA00004067"/>
    </source>
</evidence>
<dbReference type="Gene3D" id="6.20.10.30">
    <property type="match status" value="1"/>
</dbReference>
<dbReference type="Gene3D" id="3.30.470.30">
    <property type="entry name" value="DNA ligase/mRNA capping enzyme"/>
    <property type="match status" value="1"/>
</dbReference>
<dbReference type="InterPro" id="IPR012340">
    <property type="entry name" value="NA-bd_OB-fold"/>
</dbReference>
<dbReference type="Pfam" id="PF00533">
    <property type="entry name" value="BRCT"/>
    <property type="match status" value="1"/>
</dbReference>
<comment type="catalytic activity">
    <reaction evidence="13 15 16">
        <text>NAD(+) + (deoxyribonucleotide)n-3'-hydroxyl + 5'-phospho-(deoxyribonucleotide)m = (deoxyribonucleotide)n+m + AMP + beta-nicotinamide D-nucleotide.</text>
        <dbReference type="EC" id="6.5.1.2"/>
    </reaction>
</comment>
<feature type="binding site" evidence="15">
    <location>
        <position position="113"/>
    </location>
    <ligand>
        <name>NAD(+)</name>
        <dbReference type="ChEBI" id="CHEBI:57540"/>
    </ligand>
</feature>
<sequence length="663" mass="74661">MEFKEAKEKAADLKEQLEYHNYRYYVLDAPEISDYAYDQMMQQLIALEEQFPGLATPDSPTQRVGGEALSEFQQVVHSVPMLSLDNSYSHEELKEFDKRIRKTIQEEIEYVVEYKIDGLSIALRYEDGRFVQGATRGDGYIGEDVTQNLRTIKSIPLKLKEEIDLEVRGEVYIARDKFAALNRKQEEKGDTVFANPRNAAAGSLRQLDSKITAQRPLDIFIFNIQQVDDHIFEKHTEGLDYLKDLGFKTSPYEVCNQIEEVIDLCEKWAVKRMDLPFDIDGLVIKINSLRQRDALGIKSKSPKWAIAYKFPAEQQKTTVQDIIVQVGRTGALTPTAILEPVRVAGSVISRATLHNEDNIREKDIRIGDKVIIQKAGDVIPEVVRVIFEERTGEERIFEIPKVCPECGAETIRLAGEAVTRCMNSACPAQLRRGIIHFVSRDAMNIDGLGESIVTLLLDQHLIQDAADLYYLKKEALVPLERMGEKSAQNLIDAIEKSKGNDLDRVIFGLGIKLVGARAASLLAEAFGSMDDFIHAGYEQIISIPEIGDKMAESIRNYFLEERNLMVIEKLRRAGVNMEVQKKALKAEEQKLEGLTFVITGTLSKYRRNEAKEMIERLGGKVSGSVSKKTDYVLAGEEAGSKLEKALELGVSVLDEAAFETMIQ</sequence>
<evidence type="ECO:0000256" key="11">
    <source>
        <dbReference type="ARBA" id="ARBA00023204"/>
    </source>
</evidence>
<comment type="similarity">
    <text evidence="14 15">Belongs to the NAD-dependent DNA ligase family. LigA subfamily.</text>
</comment>
<dbReference type="PIRSF" id="PIRSF001604">
    <property type="entry name" value="LigA"/>
    <property type="match status" value="1"/>
</dbReference>
<feature type="binding site" evidence="15">
    <location>
        <begin position="34"/>
        <end position="38"/>
    </location>
    <ligand>
        <name>NAD(+)</name>
        <dbReference type="ChEBI" id="CHEBI:57540"/>
    </ligand>
</feature>
<dbReference type="PANTHER" id="PTHR23389:SF9">
    <property type="entry name" value="DNA LIGASE"/>
    <property type="match status" value="1"/>
</dbReference>
<reference evidence="18 19" key="1">
    <citation type="submission" date="2016-09" db="EMBL/GenBank/DDBJ databases">
        <title>Genomic analysis reveals versatility of anaerobic energy metabolism of Geosporobacter ferrireducens IRF9 of phylum Firmicutes.</title>
        <authorList>
            <person name="Kim S.-J."/>
        </authorList>
    </citation>
    <scope>NUCLEOTIDE SEQUENCE [LARGE SCALE GENOMIC DNA]</scope>
    <source>
        <strain evidence="18 19">IRF9</strain>
    </source>
</reference>
<keyword evidence="7 15" id="KW-0227">DNA damage</keyword>
<dbReference type="STRING" id="1424294.Gferi_09540"/>
<dbReference type="Gene3D" id="2.40.50.140">
    <property type="entry name" value="Nucleic acid-binding proteins"/>
    <property type="match status" value="1"/>
</dbReference>
<dbReference type="Proteomes" id="UP000095743">
    <property type="component" value="Chromosome"/>
</dbReference>
<dbReference type="GO" id="GO:0006281">
    <property type="term" value="P:DNA repair"/>
    <property type="evidence" value="ECO:0007669"/>
    <property type="project" value="UniProtKB-KW"/>
</dbReference>
<dbReference type="FunFam" id="3.30.470.30:FF:000001">
    <property type="entry name" value="DNA ligase"/>
    <property type="match status" value="1"/>
</dbReference>
<keyword evidence="9 15" id="KW-0460">Magnesium</keyword>
<keyword evidence="8 15" id="KW-0862">Zinc</keyword>
<dbReference type="FunFam" id="1.10.150.20:FF:000006">
    <property type="entry name" value="DNA ligase"/>
    <property type="match status" value="1"/>
</dbReference>
<dbReference type="GO" id="GO:0006260">
    <property type="term" value="P:DNA replication"/>
    <property type="evidence" value="ECO:0007669"/>
    <property type="project" value="UniProtKB-KW"/>
</dbReference>
<feature type="domain" description="BRCT" evidence="17">
    <location>
        <begin position="586"/>
        <end position="663"/>
    </location>
</feature>
<dbReference type="Pfam" id="PF03120">
    <property type="entry name" value="OB_DNA_ligase"/>
    <property type="match status" value="1"/>
</dbReference>
<evidence type="ECO:0000256" key="6">
    <source>
        <dbReference type="ARBA" id="ARBA00022723"/>
    </source>
</evidence>
<comment type="cofactor">
    <cofactor evidence="15">
        <name>Mg(2+)</name>
        <dbReference type="ChEBI" id="CHEBI:18420"/>
    </cofactor>
    <cofactor evidence="15">
        <name>Mn(2+)</name>
        <dbReference type="ChEBI" id="CHEBI:29035"/>
    </cofactor>
</comment>
<dbReference type="InterPro" id="IPR018239">
    <property type="entry name" value="DNA_ligase_AS"/>
</dbReference>
<dbReference type="CDD" id="cd00114">
    <property type="entry name" value="LIGANc"/>
    <property type="match status" value="1"/>
</dbReference>
<feature type="binding site" evidence="15">
    <location>
        <begin position="83"/>
        <end position="84"/>
    </location>
    <ligand>
        <name>NAD(+)</name>
        <dbReference type="ChEBI" id="CHEBI:57540"/>
    </ligand>
</feature>
<dbReference type="SUPFAM" id="SSF50249">
    <property type="entry name" value="Nucleic acid-binding proteins"/>
    <property type="match status" value="1"/>
</dbReference>
<dbReference type="PROSITE" id="PS01056">
    <property type="entry name" value="DNA_LIGASE_N2"/>
    <property type="match status" value="1"/>
</dbReference>
<dbReference type="Pfam" id="PF01653">
    <property type="entry name" value="DNA_ligase_aden"/>
    <property type="match status" value="1"/>
</dbReference>
<feature type="binding site" evidence="15">
    <location>
        <position position="136"/>
    </location>
    <ligand>
        <name>NAD(+)</name>
        <dbReference type="ChEBI" id="CHEBI:57540"/>
    </ligand>
</feature>
<feature type="binding site" evidence="15">
    <location>
        <position position="426"/>
    </location>
    <ligand>
        <name>Zn(2+)</name>
        <dbReference type="ChEBI" id="CHEBI:29105"/>
    </ligand>
</feature>
<dbReference type="Pfam" id="PF03119">
    <property type="entry name" value="DNA_ligase_ZBD"/>
    <property type="match status" value="1"/>
</dbReference>
<evidence type="ECO:0000256" key="16">
    <source>
        <dbReference type="RuleBase" id="RU000618"/>
    </source>
</evidence>
<comment type="function">
    <text evidence="1 15">DNA ligase that catalyzes the formation of phosphodiester linkages between 5'-phosphoryl and 3'-hydroxyl groups in double-stranded DNA using NAD as a coenzyme and as the energy source for the reaction. It is essential for DNA replication and repair of damaged DNA.</text>
</comment>
<dbReference type="FunFam" id="1.10.287.610:FF:000002">
    <property type="entry name" value="DNA ligase"/>
    <property type="match status" value="1"/>
</dbReference>
<feature type="binding site" evidence="15">
    <location>
        <position position="406"/>
    </location>
    <ligand>
        <name>Zn(2+)</name>
        <dbReference type="ChEBI" id="CHEBI:29105"/>
    </ligand>
</feature>
<protein>
    <recommendedName>
        <fullName evidence="3 15">DNA ligase</fullName>
        <ecNumber evidence="2 15">6.5.1.2</ecNumber>
    </recommendedName>
    <alternativeName>
        <fullName evidence="15">Polydeoxyribonucleotide synthase [NAD(+)]</fullName>
    </alternativeName>
</protein>
<evidence type="ECO:0000256" key="9">
    <source>
        <dbReference type="ARBA" id="ARBA00022842"/>
    </source>
</evidence>
<feature type="binding site" evidence="15">
    <location>
        <position position="309"/>
    </location>
    <ligand>
        <name>NAD(+)</name>
        <dbReference type="ChEBI" id="CHEBI:57540"/>
    </ligand>
</feature>
<dbReference type="HAMAP" id="MF_01588">
    <property type="entry name" value="DNA_ligase_A"/>
    <property type="match status" value="1"/>
</dbReference>
<evidence type="ECO:0000256" key="12">
    <source>
        <dbReference type="ARBA" id="ARBA00023211"/>
    </source>
</evidence>
<dbReference type="InterPro" id="IPR013840">
    <property type="entry name" value="DNAligase_N"/>
</dbReference>
<dbReference type="Gene3D" id="1.10.150.20">
    <property type="entry name" value="5' to 3' exonuclease, C-terminal subdomain"/>
    <property type="match status" value="2"/>
</dbReference>
<evidence type="ECO:0000256" key="13">
    <source>
        <dbReference type="ARBA" id="ARBA00034005"/>
    </source>
</evidence>
<evidence type="ECO:0000256" key="2">
    <source>
        <dbReference type="ARBA" id="ARBA00012722"/>
    </source>
</evidence>
<dbReference type="InterPro" id="IPR004149">
    <property type="entry name" value="Znf_DNAligase_C4"/>
</dbReference>
<evidence type="ECO:0000256" key="4">
    <source>
        <dbReference type="ARBA" id="ARBA00022598"/>
    </source>
</evidence>
<dbReference type="InterPro" id="IPR041663">
    <property type="entry name" value="DisA/LigA_HHH"/>
</dbReference>
<keyword evidence="5 15" id="KW-0235">DNA replication</keyword>
<dbReference type="EC" id="6.5.1.2" evidence="2 15"/>
<keyword evidence="11 15" id="KW-0234">DNA repair</keyword>
<evidence type="ECO:0000256" key="10">
    <source>
        <dbReference type="ARBA" id="ARBA00023027"/>
    </source>
</evidence>
<dbReference type="Gene3D" id="1.10.287.610">
    <property type="entry name" value="Helix hairpin bin"/>
    <property type="match status" value="1"/>
</dbReference>
<dbReference type="InterPro" id="IPR033136">
    <property type="entry name" value="DNA_ligase_CS"/>
</dbReference>
<organism evidence="18 19">
    <name type="scientific">Geosporobacter ferrireducens</name>
    <dbReference type="NCBI Taxonomy" id="1424294"/>
    <lineage>
        <taxon>Bacteria</taxon>
        <taxon>Bacillati</taxon>
        <taxon>Bacillota</taxon>
        <taxon>Clostridia</taxon>
        <taxon>Peptostreptococcales</taxon>
        <taxon>Thermotaleaceae</taxon>
        <taxon>Geosporobacter</taxon>
    </lineage>
</organism>
<evidence type="ECO:0000256" key="5">
    <source>
        <dbReference type="ARBA" id="ARBA00022705"/>
    </source>
</evidence>
<dbReference type="SMART" id="SM00292">
    <property type="entry name" value="BRCT"/>
    <property type="match status" value="1"/>
</dbReference>
<dbReference type="GO" id="GO:0003677">
    <property type="term" value="F:DNA binding"/>
    <property type="evidence" value="ECO:0007669"/>
    <property type="project" value="InterPro"/>
</dbReference>
<evidence type="ECO:0000256" key="14">
    <source>
        <dbReference type="ARBA" id="ARBA00060881"/>
    </source>
</evidence>
<proteinExistence type="inferred from homology"/>
<dbReference type="InterPro" id="IPR013839">
    <property type="entry name" value="DNAligase_adenylation"/>
</dbReference>
<evidence type="ECO:0000313" key="18">
    <source>
        <dbReference type="EMBL" id="AOT69799.1"/>
    </source>
</evidence>
<dbReference type="NCBIfam" id="TIGR00575">
    <property type="entry name" value="dnlj"/>
    <property type="match status" value="1"/>
</dbReference>
<evidence type="ECO:0000256" key="7">
    <source>
        <dbReference type="ARBA" id="ARBA00022763"/>
    </source>
</evidence>
<keyword evidence="4 15" id="KW-0436">Ligase</keyword>